<keyword evidence="6" id="KW-1015">Disulfide bond</keyword>
<dbReference type="GO" id="GO:0016020">
    <property type="term" value="C:membrane"/>
    <property type="evidence" value="ECO:0007669"/>
    <property type="project" value="UniProtKB-SubCell"/>
</dbReference>
<evidence type="ECO:0000256" key="6">
    <source>
        <dbReference type="ARBA" id="ARBA00023157"/>
    </source>
</evidence>
<dbReference type="AlphaFoldDB" id="A0A812RKZ0"/>
<dbReference type="InterPro" id="IPR004853">
    <property type="entry name" value="Sugar_P_trans_dom"/>
</dbReference>
<name>A0A812RKZ0_9DINO</name>
<dbReference type="Gene3D" id="3.50.4.10">
    <property type="entry name" value="Hepatocyte Growth Factor"/>
    <property type="match status" value="1"/>
</dbReference>
<feature type="compositionally biased region" description="Low complexity" evidence="7">
    <location>
        <begin position="721"/>
        <end position="733"/>
    </location>
</feature>
<feature type="transmembrane region" description="Helical" evidence="8">
    <location>
        <begin position="6"/>
        <end position="24"/>
    </location>
</feature>
<keyword evidence="2 8" id="KW-0812">Transmembrane</keyword>
<dbReference type="Proteomes" id="UP000601435">
    <property type="component" value="Unassembled WGS sequence"/>
</dbReference>
<evidence type="ECO:0000256" key="2">
    <source>
        <dbReference type="ARBA" id="ARBA00022692"/>
    </source>
</evidence>
<protein>
    <submittedName>
        <fullName evidence="10">SLC35E2B protein</fullName>
    </submittedName>
</protein>
<keyword evidence="11" id="KW-1185">Reference proteome</keyword>
<dbReference type="InterPro" id="IPR050186">
    <property type="entry name" value="TPT_transporter"/>
</dbReference>
<keyword evidence="3" id="KW-0677">Repeat</keyword>
<dbReference type="PROSITE" id="PS50948">
    <property type="entry name" value="PAN"/>
    <property type="match status" value="1"/>
</dbReference>
<keyword evidence="4 8" id="KW-1133">Transmembrane helix</keyword>
<dbReference type="SUPFAM" id="SSF57414">
    <property type="entry name" value="Hairpin loop containing domain-like"/>
    <property type="match status" value="1"/>
</dbReference>
<evidence type="ECO:0000256" key="1">
    <source>
        <dbReference type="ARBA" id="ARBA00004141"/>
    </source>
</evidence>
<evidence type="ECO:0000256" key="7">
    <source>
        <dbReference type="SAM" id="MobiDB-lite"/>
    </source>
</evidence>
<feature type="transmembrane region" description="Helical" evidence="8">
    <location>
        <begin position="108"/>
        <end position="133"/>
    </location>
</feature>
<dbReference type="OrthoDB" id="5547497at2759"/>
<accession>A0A812RKZ0</accession>
<dbReference type="InterPro" id="IPR037185">
    <property type="entry name" value="EmrE-like"/>
</dbReference>
<feature type="compositionally biased region" description="Low complexity" evidence="7">
    <location>
        <begin position="742"/>
        <end position="752"/>
    </location>
</feature>
<sequence length="791" mass="85260">MVDVAAVGASISLWYLTSFGTLLLNKYLMGYLHVQPNTLAAVQMVSTAIYGALKTLKLGDVLRLAREARSLVSQKNGARKAVADPESPDTSDHLDGLGNKGRRWRRSLIQMSFVGLMRFSTVVLGLVSLKYVAASFTETIKASAPFFTVIVAYLMLGERTGVPVLASLVPVAGGLVLVSSTELSYNIVGFGAAVLTNIIECVQNVFSKRLLANEYTASQLQFYTSLTALVMQAPIFLITHEPAASHSHHVEHDISHIGLGNKTLALTVSRDEIIQESWTDSLPDRNLLLLLWIDGVLYHVQSVIAYVVMSYLSPVTVSVVNTLKRALIICISVQDVQQFLCYSVLCLISGSTERSREYRAVLRFTRAGDVVIEEGGFSSCEASLQFDSSTSDCNIHEHVPFSGALFQQMAGKVNSTEACAALCAGAALQGCEAFIFCKPDQTSHEVGLSVDFCMLLHTVQEVQDDRSPFPGRCSSGRACASDCRDLDSQLSLVFPDADASLVSSCSALVDRQPGNCWSSWNDGKREETTDPDVRMVQALCPESCRSCSNASLQGTSRSGSRGHATVAAAELARMTASVPATARCSIERQMAYQDESRYFFRWRAVLSAETCASLCASSPECLAFTFYVADQSEFSKFDCVLHNSTSASTHGRRAVSLLTQTSGLSYITNCEEYLVSLFFAQNASSCQSLPDPGLTEGLCALSCFARVPIMGSGDAYPTLPPSTTTETPLRSSSQVQGLIQGSPTTTQSSSTPMAATPRPGVVQTAVGSTTLSIPHFRALFCLLISRAFAHS</sequence>
<evidence type="ECO:0000313" key="11">
    <source>
        <dbReference type="Proteomes" id="UP000601435"/>
    </source>
</evidence>
<dbReference type="SMART" id="SM00223">
    <property type="entry name" value="APPLE"/>
    <property type="match status" value="1"/>
</dbReference>
<dbReference type="InterPro" id="IPR000177">
    <property type="entry name" value="Apple"/>
</dbReference>
<dbReference type="Pfam" id="PF03151">
    <property type="entry name" value="TPT"/>
    <property type="match status" value="1"/>
</dbReference>
<evidence type="ECO:0000256" key="4">
    <source>
        <dbReference type="ARBA" id="ARBA00022989"/>
    </source>
</evidence>
<organism evidence="10 11">
    <name type="scientific">Symbiodinium necroappetens</name>
    <dbReference type="NCBI Taxonomy" id="1628268"/>
    <lineage>
        <taxon>Eukaryota</taxon>
        <taxon>Sar</taxon>
        <taxon>Alveolata</taxon>
        <taxon>Dinophyceae</taxon>
        <taxon>Suessiales</taxon>
        <taxon>Symbiodiniaceae</taxon>
        <taxon>Symbiodinium</taxon>
    </lineage>
</organism>
<reference evidence="10" key="1">
    <citation type="submission" date="2021-02" db="EMBL/GenBank/DDBJ databases">
        <authorList>
            <person name="Dougan E. K."/>
            <person name="Rhodes N."/>
            <person name="Thang M."/>
            <person name="Chan C."/>
        </authorList>
    </citation>
    <scope>NUCLEOTIDE SEQUENCE</scope>
</reference>
<dbReference type="GO" id="GO:0005576">
    <property type="term" value="C:extracellular region"/>
    <property type="evidence" value="ECO:0007669"/>
    <property type="project" value="InterPro"/>
</dbReference>
<dbReference type="GO" id="GO:0006508">
    <property type="term" value="P:proteolysis"/>
    <property type="evidence" value="ECO:0007669"/>
    <property type="project" value="InterPro"/>
</dbReference>
<dbReference type="InterPro" id="IPR003609">
    <property type="entry name" value="Pan_app"/>
</dbReference>
<keyword evidence="5 8" id="KW-0472">Membrane</keyword>
<comment type="subcellular location">
    <subcellularLocation>
        <location evidence="1">Membrane</location>
        <topology evidence="1">Multi-pass membrane protein</topology>
    </subcellularLocation>
</comment>
<evidence type="ECO:0000256" key="3">
    <source>
        <dbReference type="ARBA" id="ARBA00022737"/>
    </source>
</evidence>
<dbReference type="Pfam" id="PF00024">
    <property type="entry name" value="PAN_1"/>
    <property type="match status" value="1"/>
</dbReference>
<comment type="caution">
    <text evidence="10">The sequence shown here is derived from an EMBL/GenBank/DDBJ whole genome shotgun (WGS) entry which is preliminary data.</text>
</comment>
<evidence type="ECO:0000256" key="5">
    <source>
        <dbReference type="ARBA" id="ARBA00023136"/>
    </source>
</evidence>
<feature type="region of interest" description="Disordered" evidence="7">
    <location>
        <begin position="716"/>
        <end position="759"/>
    </location>
</feature>
<evidence type="ECO:0000313" key="10">
    <source>
        <dbReference type="EMBL" id="CAE7446733.1"/>
    </source>
</evidence>
<proteinExistence type="predicted"/>
<feature type="region of interest" description="Disordered" evidence="7">
    <location>
        <begin position="76"/>
        <end position="98"/>
    </location>
</feature>
<evidence type="ECO:0000259" key="9">
    <source>
        <dbReference type="PROSITE" id="PS50948"/>
    </source>
</evidence>
<dbReference type="EMBL" id="CAJNJA010019520">
    <property type="protein sequence ID" value="CAE7446733.1"/>
    <property type="molecule type" value="Genomic_DNA"/>
</dbReference>
<dbReference type="PANTHER" id="PTHR11132">
    <property type="entry name" value="SOLUTE CARRIER FAMILY 35"/>
    <property type="match status" value="1"/>
</dbReference>
<dbReference type="SUPFAM" id="SSF103481">
    <property type="entry name" value="Multidrug resistance efflux transporter EmrE"/>
    <property type="match status" value="1"/>
</dbReference>
<evidence type="ECO:0000256" key="8">
    <source>
        <dbReference type="SAM" id="Phobius"/>
    </source>
</evidence>
<gene>
    <name evidence="10" type="primary">SLC35E2B</name>
    <name evidence="10" type="ORF">SNEC2469_LOCUS12325</name>
</gene>
<feature type="domain" description="Apple" evidence="9">
    <location>
        <begin position="584"/>
        <end position="670"/>
    </location>
</feature>